<evidence type="ECO:0000256" key="2">
    <source>
        <dbReference type="RuleBase" id="RU362080"/>
    </source>
</evidence>
<proteinExistence type="inferred from homology"/>
<organism evidence="3 4">
    <name type="scientific">Pseudanabaena catenata USMAC16</name>
    <dbReference type="NCBI Taxonomy" id="1855837"/>
    <lineage>
        <taxon>Bacteria</taxon>
        <taxon>Bacillati</taxon>
        <taxon>Cyanobacteriota</taxon>
        <taxon>Cyanophyceae</taxon>
        <taxon>Pseudanabaenales</taxon>
        <taxon>Pseudanabaenaceae</taxon>
        <taxon>Pseudanabaena</taxon>
    </lineage>
</organism>
<dbReference type="Gene3D" id="3.40.1620.10">
    <property type="entry name" value="YefM-like domain"/>
    <property type="match status" value="1"/>
</dbReference>
<comment type="function">
    <text evidence="2">Antitoxin component of a type II toxin-antitoxin (TA) system.</text>
</comment>
<comment type="similarity">
    <text evidence="1 2">Belongs to the phD/YefM antitoxin family.</text>
</comment>
<dbReference type="EMBL" id="VBTY01000021">
    <property type="protein sequence ID" value="MDG3493748.1"/>
    <property type="molecule type" value="Genomic_DNA"/>
</dbReference>
<name>A0A9X4M4V2_9CYAN</name>
<evidence type="ECO:0000256" key="1">
    <source>
        <dbReference type="ARBA" id="ARBA00009981"/>
    </source>
</evidence>
<keyword evidence="4" id="KW-1185">Reference proteome</keyword>
<protein>
    <recommendedName>
        <fullName evidence="2">Antitoxin</fullName>
    </recommendedName>
</protein>
<accession>A0A9X4M4V2</accession>
<sequence length="88" mass="10307">MSTQQVTFQECNTQFAQIFERVLKNHEVISVYKEPEQGIVMLDAKEYSSLVETLYLLSNPVNRDRLYQGILQHQQGQVREIDVKAYLD</sequence>
<comment type="caution">
    <text evidence="3">The sequence shown here is derived from an EMBL/GenBank/DDBJ whole genome shotgun (WGS) entry which is preliminary data.</text>
</comment>
<dbReference type="AlphaFoldDB" id="A0A9X4M4V2"/>
<dbReference type="Proteomes" id="UP001152872">
    <property type="component" value="Unassembled WGS sequence"/>
</dbReference>
<evidence type="ECO:0000313" key="3">
    <source>
        <dbReference type="EMBL" id="MDG3493748.1"/>
    </source>
</evidence>
<dbReference type="Pfam" id="PF02604">
    <property type="entry name" value="PhdYeFM_antitox"/>
    <property type="match status" value="1"/>
</dbReference>
<dbReference type="InterPro" id="IPR036165">
    <property type="entry name" value="YefM-like_sf"/>
</dbReference>
<gene>
    <name evidence="3" type="ORF">FEV09_04180</name>
</gene>
<reference evidence="3" key="1">
    <citation type="submission" date="2019-05" db="EMBL/GenBank/DDBJ databases">
        <title>Whole genome sequencing of Pseudanabaena catenata USMAC16.</title>
        <authorList>
            <person name="Khan Z."/>
            <person name="Omar W.M."/>
            <person name="Convey P."/>
            <person name="Merican F."/>
            <person name="Najimudin N."/>
        </authorList>
    </citation>
    <scope>NUCLEOTIDE SEQUENCE</scope>
    <source>
        <strain evidence="3">USMAC16</strain>
    </source>
</reference>
<dbReference type="RefSeq" id="WP_009625799.1">
    <property type="nucleotide sequence ID" value="NZ_VBTY01000021.1"/>
</dbReference>
<dbReference type="InterPro" id="IPR006442">
    <property type="entry name" value="Antitoxin_Phd/YefM"/>
</dbReference>
<evidence type="ECO:0000313" key="4">
    <source>
        <dbReference type="Proteomes" id="UP001152872"/>
    </source>
</evidence>
<dbReference type="SUPFAM" id="SSF143120">
    <property type="entry name" value="YefM-like"/>
    <property type="match status" value="1"/>
</dbReference>